<dbReference type="InterPro" id="IPR000792">
    <property type="entry name" value="Tscrpt_reg_LuxR_C"/>
</dbReference>
<accession>A0A7R8WVJ7</accession>
<proteinExistence type="predicted"/>
<dbReference type="Pfam" id="PF00196">
    <property type="entry name" value="GerE"/>
    <property type="match status" value="1"/>
</dbReference>
<dbReference type="SMART" id="SM00448">
    <property type="entry name" value="REC"/>
    <property type="match status" value="1"/>
</dbReference>
<evidence type="ECO:0000256" key="4">
    <source>
        <dbReference type="ARBA" id="ARBA00023163"/>
    </source>
</evidence>
<dbReference type="Gene3D" id="3.40.50.2300">
    <property type="match status" value="1"/>
</dbReference>
<keyword evidence="1" id="KW-0597">Phosphoprotein</keyword>
<protein>
    <submittedName>
        <fullName evidence="5">Uncharacterized protein</fullName>
    </submittedName>
</protein>
<gene>
    <name evidence="5" type="ORF">CTOB1V02_LOCUS15460</name>
</gene>
<reference evidence="5" key="1">
    <citation type="submission" date="2020-11" db="EMBL/GenBank/DDBJ databases">
        <authorList>
            <person name="Tran Van P."/>
        </authorList>
    </citation>
    <scope>NUCLEOTIDE SEQUENCE</scope>
</reference>
<dbReference type="PROSITE" id="PS50043">
    <property type="entry name" value="HTH_LUXR_2"/>
    <property type="match status" value="1"/>
</dbReference>
<dbReference type="SUPFAM" id="SSF46894">
    <property type="entry name" value="C-terminal effector domain of the bipartite response regulators"/>
    <property type="match status" value="1"/>
</dbReference>
<dbReference type="CDD" id="cd06170">
    <property type="entry name" value="LuxR_C_like"/>
    <property type="match status" value="1"/>
</dbReference>
<dbReference type="PANTHER" id="PTHR44688">
    <property type="entry name" value="DNA-BINDING TRANSCRIPTIONAL ACTIVATOR DEVR_DOSR"/>
    <property type="match status" value="1"/>
</dbReference>
<dbReference type="GO" id="GO:0000160">
    <property type="term" value="P:phosphorelay signal transduction system"/>
    <property type="evidence" value="ECO:0007669"/>
    <property type="project" value="InterPro"/>
</dbReference>
<keyword evidence="4" id="KW-0804">Transcription</keyword>
<evidence type="ECO:0000313" key="5">
    <source>
        <dbReference type="EMBL" id="CAD7237645.1"/>
    </source>
</evidence>
<dbReference type="InterPro" id="IPR016032">
    <property type="entry name" value="Sig_transdc_resp-reg_C-effctor"/>
</dbReference>
<keyword evidence="2" id="KW-0805">Transcription regulation</keyword>
<evidence type="ECO:0000256" key="2">
    <source>
        <dbReference type="ARBA" id="ARBA00023015"/>
    </source>
</evidence>
<dbReference type="InterPro" id="IPR001789">
    <property type="entry name" value="Sig_transdc_resp-reg_receiver"/>
</dbReference>
<dbReference type="EMBL" id="OB690307">
    <property type="protein sequence ID" value="CAD7237645.1"/>
    <property type="molecule type" value="Genomic_DNA"/>
</dbReference>
<dbReference type="SMART" id="SM00421">
    <property type="entry name" value="HTH_LUXR"/>
    <property type="match status" value="1"/>
</dbReference>
<dbReference type="OrthoDB" id="8299884at2759"/>
<dbReference type="PANTHER" id="PTHR44688:SF16">
    <property type="entry name" value="DNA-BINDING TRANSCRIPTIONAL ACTIVATOR DEVR_DOSR"/>
    <property type="match status" value="1"/>
</dbReference>
<name>A0A7R8WVJ7_9CRUS</name>
<dbReference type="InterPro" id="IPR036388">
    <property type="entry name" value="WH-like_DNA-bd_sf"/>
</dbReference>
<dbReference type="PRINTS" id="PR00038">
    <property type="entry name" value="HTHLUXR"/>
</dbReference>
<dbReference type="GO" id="GO:0003677">
    <property type="term" value="F:DNA binding"/>
    <property type="evidence" value="ECO:0007669"/>
    <property type="project" value="UniProtKB-KW"/>
</dbReference>
<keyword evidence="3" id="KW-0238">DNA-binding</keyword>
<organism evidence="5">
    <name type="scientific">Cyprideis torosa</name>
    <dbReference type="NCBI Taxonomy" id="163714"/>
    <lineage>
        <taxon>Eukaryota</taxon>
        <taxon>Metazoa</taxon>
        <taxon>Ecdysozoa</taxon>
        <taxon>Arthropoda</taxon>
        <taxon>Crustacea</taxon>
        <taxon>Oligostraca</taxon>
        <taxon>Ostracoda</taxon>
        <taxon>Podocopa</taxon>
        <taxon>Podocopida</taxon>
        <taxon>Cytherocopina</taxon>
        <taxon>Cytheroidea</taxon>
        <taxon>Cytherideidae</taxon>
        <taxon>Cyprideis</taxon>
    </lineage>
</organism>
<dbReference type="Gene3D" id="1.10.10.10">
    <property type="entry name" value="Winged helix-like DNA-binding domain superfamily/Winged helix DNA-binding domain"/>
    <property type="match status" value="1"/>
</dbReference>
<evidence type="ECO:0000256" key="1">
    <source>
        <dbReference type="ARBA" id="ARBA00022553"/>
    </source>
</evidence>
<dbReference type="InterPro" id="IPR011006">
    <property type="entry name" value="CheY-like_superfamily"/>
</dbReference>
<dbReference type="SUPFAM" id="SSF52172">
    <property type="entry name" value="CheY-like"/>
    <property type="match status" value="1"/>
</dbReference>
<dbReference type="AlphaFoldDB" id="A0A7R8WVJ7"/>
<dbReference type="GO" id="GO:0006355">
    <property type="term" value="P:regulation of DNA-templated transcription"/>
    <property type="evidence" value="ECO:0007669"/>
    <property type="project" value="InterPro"/>
</dbReference>
<dbReference type="PROSITE" id="PS50110">
    <property type="entry name" value="RESPONSE_REGULATORY"/>
    <property type="match status" value="1"/>
</dbReference>
<dbReference type="FunFam" id="3.40.50.2300:FF:000018">
    <property type="entry name" value="DNA-binding transcriptional regulator NtrC"/>
    <property type="match status" value="1"/>
</dbReference>
<sequence length="201" mass="22226">MVYIVEDDASFRKSMERLIRKAGYEVEAFGTANEFLTSADIRYPGCLLLDVQLPDTDGLTLQQTLNEKCSILSIVFMTGQGSIPMGIKAIKSGAVDFLVKPFKSDELLTAVREALERSTNGAAEALEKDSVNALLKTLTPRENEVLRYVIAGKLNKQTAFELGTCEKTIKVHRSRIMKKTKVSSLADLVRLAQKVDIQPVD</sequence>
<evidence type="ECO:0000256" key="3">
    <source>
        <dbReference type="ARBA" id="ARBA00023125"/>
    </source>
</evidence>
<dbReference type="Pfam" id="PF00072">
    <property type="entry name" value="Response_reg"/>
    <property type="match status" value="1"/>
</dbReference>